<dbReference type="Pfam" id="PF26088">
    <property type="entry name" value="RRM_LARP4"/>
    <property type="match status" value="1"/>
</dbReference>
<dbReference type="PANTHER" id="PTHR22792">
    <property type="entry name" value="LUPUS LA PROTEIN-RELATED"/>
    <property type="match status" value="1"/>
</dbReference>
<comment type="subcellular location">
    <subcellularLocation>
        <location evidence="1">Cytoplasm</location>
        <location evidence="1">Cytosol</location>
    </subcellularLocation>
</comment>
<dbReference type="AlphaFoldDB" id="G3SBG8"/>
<dbReference type="EMBL" id="CABD030083955">
    <property type="status" value="NOT_ANNOTATED_CDS"/>
    <property type="molecule type" value="Genomic_DNA"/>
</dbReference>
<accession>G3SBG8</accession>
<feature type="compositionally biased region" description="Low complexity" evidence="8">
    <location>
        <begin position="308"/>
        <end position="321"/>
    </location>
</feature>
<dbReference type="GO" id="GO:0005829">
    <property type="term" value="C:cytosol"/>
    <property type="evidence" value="ECO:0007669"/>
    <property type="project" value="UniProtKB-SubCell"/>
</dbReference>
<gene>
    <name evidence="10" type="primary">LARP4</name>
</gene>
<dbReference type="SUPFAM" id="SSF54928">
    <property type="entry name" value="RNA-binding domain, RBD"/>
    <property type="match status" value="1"/>
</dbReference>
<feature type="compositionally biased region" description="Basic residues" evidence="8">
    <location>
        <begin position="371"/>
        <end position="380"/>
    </location>
</feature>
<dbReference type="eggNOG" id="KOG2591">
    <property type="taxonomic scope" value="Eukaryota"/>
</dbReference>
<evidence type="ECO:0000256" key="1">
    <source>
        <dbReference type="ARBA" id="ARBA00004514"/>
    </source>
</evidence>
<evidence type="ECO:0000256" key="4">
    <source>
        <dbReference type="ARBA" id="ARBA00022553"/>
    </source>
</evidence>
<dbReference type="EMBL" id="CABD030083957">
    <property type="status" value="NOT_ANNOTATED_CDS"/>
    <property type="molecule type" value="Genomic_DNA"/>
</dbReference>
<dbReference type="InterPro" id="IPR036388">
    <property type="entry name" value="WH-like_DNA-bd_sf"/>
</dbReference>
<dbReference type="PROSITE" id="PS50961">
    <property type="entry name" value="HTH_LA"/>
    <property type="match status" value="1"/>
</dbReference>
<evidence type="ECO:0000256" key="2">
    <source>
        <dbReference type="ARBA" id="ARBA00022481"/>
    </source>
</evidence>
<dbReference type="Gene3D" id="1.10.10.10">
    <property type="entry name" value="Winged helix-like DNA-binding domain superfamily/Winged helix DNA-binding domain"/>
    <property type="match status" value="1"/>
</dbReference>
<dbReference type="EMBL" id="CABD030083952">
    <property type="status" value="NOT_ANNOTATED_CDS"/>
    <property type="molecule type" value="Genomic_DNA"/>
</dbReference>
<organism evidence="10 11">
    <name type="scientific">Gorilla gorilla gorilla</name>
    <name type="common">Western lowland gorilla</name>
    <dbReference type="NCBI Taxonomy" id="9595"/>
    <lineage>
        <taxon>Eukaryota</taxon>
        <taxon>Metazoa</taxon>
        <taxon>Chordata</taxon>
        <taxon>Craniata</taxon>
        <taxon>Vertebrata</taxon>
        <taxon>Euteleostomi</taxon>
        <taxon>Mammalia</taxon>
        <taxon>Eutheria</taxon>
        <taxon>Euarchontoglires</taxon>
        <taxon>Primates</taxon>
        <taxon>Haplorrhini</taxon>
        <taxon>Catarrhini</taxon>
        <taxon>Hominidae</taxon>
        <taxon>Gorilla</taxon>
    </lineage>
</organism>
<reference evidence="10" key="4">
    <citation type="submission" date="2025-09" db="UniProtKB">
        <authorList>
            <consortium name="Ensembl"/>
        </authorList>
    </citation>
    <scope>IDENTIFICATION</scope>
</reference>
<evidence type="ECO:0000259" key="9">
    <source>
        <dbReference type="PROSITE" id="PS50961"/>
    </source>
</evidence>
<dbReference type="Bgee" id="ENSGGOG00000015230">
    <property type="expression patterns" value="Expressed in liver and 6 other cell types or tissues"/>
</dbReference>
<feature type="region of interest" description="Disordered" evidence="8">
    <location>
        <begin position="301"/>
        <end position="403"/>
    </location>
</feature>
<feature type="compositionally biased region" description="Basic and acidic residues" evidence="8">
    <location>
        <begin position="557"/>
        <end position="571"/>
    </location>
</feature>
<dbReference type="GO" id="GO:0045727">
    <property type="term" value="P:positive regulation of translation"/>
    <property type="evidence" value="ECO:0007669"/>
    <property type="project" value="UniProtKB-ARBA"/>
</dbReference>
<proteinExistence type="predicted"/>
<evidence type="ECO:0000256" key="3">
    <source>
        <dbReference type="ARBA" id="ARBA00022490"/>
    </source>
</evidence>
<dbReference type="InterPro" id="IPR045180">
    <property type="entry name" value="La_dom_prot"/>
</dbReference>
<dbReference type="GO" id="GO:0003730">
    <property type="term" value="F:mRNA 3'-UTR binding"/>
    <property type="evidence" value="ECO:0007669"/>
    <property type="project" value="UniProtKB-ARBA"/>
</dbReference>
<evidence type="ECO:0000313" key="10">
    <source>
        <dbReference type="Ensembl" id="ENSGGOP00000025444.2"/>
    </source>
</evidence>
<dbReference type="EMBL" id="CABD030083956">
    <property type="status" value="NOT_ANNOTATED_CDS"/>
    <property type="molecule type" value="Genomic_DNA"/>
</dbReference>
<feature type="region of interest" description="Disordered" evidence="8">
    <location>
        <begin position="536"/>
        <end position="621"/>
    </location>
</feature>
<name>G3SBG8_GORGO</name>
<sequence>MLIYQVASKGTGLNPNAKVWQEIAPGNTDATPVTHGTESSWHEIAATSGAHPEGNAELSEDICKEYEVMYSSSCETTRNTTGIEESTDGMILGPEDLSYQIYDVSGESNSAVSTEDLKECLKKQLEFCFSRENLSKDLYLISQMDSDQFIPIWTVANMEEIKKLTTDPDLILEVLRSSPVVQVDEKGEKVRPSHKRCIVILREIPETTPIEEVKALFKSENCPKVISCEFAHNSNWYITFQSDTDAQQAFKYLREEVKTFQGKPIMAPFPNGSFVNGFNSPGSYKTNAAAMNMGRPFQKNRVKPQFRSSGGSEHSTEGSASLGDGQLNRSSSRNFPTERHNPTVTGHQEQTYLQKETSTLQMEQNGDYGRGRRTLFRGRRRREDDRISRPHPSTAESKAPTPKFDLLASNFPPLPGSSSRMPGELVLENRMSDVVKGVYKEKDNEELTVSCPVPADEQTECTSAQQLNMSTSSPCAAELTALRYKLYQDGLNLLTSMCTVIFFFIITSKEPRKLSYAEVCQKPPKEPSSVLVQPLRELRSNVVSPTKNEDSGAPENSVEKPHEKPEARASKDYSGFRGNTIPRGAAGKIREQRRQFSHRAIPQGVTRRNGKEQYVPPRSPK</sequence>
<dbReference type="EMBL" id="CABD030083953">
    <property type="status" value="NOT_ANNOTATED_CDS"/>
    <property type="molecule type" value="Genomic_DNA"/>
</dbReference>
<dbReference type="Proteomes" id="UP000001519">
    <property type="component" value="Chromosome 12"/>
</dbReference>
<feature type="compositionally biased region" description="Polar residues" evidence="8">
    <location>
        <begin position="342"/>
        <end position="364"/>
    </location>
</feature>
<feature type="domain" description="HTH La-type RNA-binding" evidence="9">
    <location>
        <begin position="111"/>
        <end position="200"/>
    </location>
</feature>
<dbReference type="CDD" id="cd08035">
    <property type="entry name" value="LARP_4"/>
    <property type="match status" value="1"/>
</dbReference>
<protein>
    <submittedName>
        <fullName evidence="10">La ribonucleoprotein 4</fullName>
    </submittedName>
</protein>
<evidence type="ECO:0000256" key="5">
    <source>
        <dbReference type="ARBA" id="ARBA00022884"/>
    </source>
</evidence>
<dbReference type="SUPFAM" id="SSF46785">
    <property type="entry name" value="Winged helix' DNA-binding domain"/>
    <property type="match status" value="1"/>
</dbReference>
<dbReference type="InterPro" id="IPR006630">
    <property type="entry name" value="La_HTH"/>
</dbReference>
<keyword evidence="5 7" id="KW-0694">RNA-binding</keyword>
<keyword evidence="2" id="KW-0488">Methylation</keyword>
<dbReference type="Ensembl" id="ENSGGOT00000033538.2">
    <property type="protein sequence ID" value="ENSGGOP00000025444.2"/>
    <property type="gene ID" value="ENSGGOG00000015230.3"/>
</dbReference>
<dbReference type="EMBL" id="CABD030083954">
    <property type="status" value="NOT_ANNOTATED_CDS"/>
    <property type="molecule type" value="Genomic_DNA"/>
</dbReference>
<dbReference type="PANTHER" id="PTHR22792:SF48">
    <property type="entry name" value="LA-RELATED PROTEIN 4"/>
    <property type="match status" value="1"/>
</dbReference>
<reference evidence="10" key="3">
    <citation type="submission" date="2025-08" db="UniProtKB">
        <authorList>
            <consortium name="Ensembl"/>
        </authorList>
    </citation>
    <scope>IDENTIFICATION</scope>
</reference>
<dbReference type="InterPro" id="IPR058699">
    <property type="entry name" value="RRM_LARP4/4B"/>
</dbReference>
<dbReference type="InterPro" id="IPR036390">
    <property type="entry name" value="WH_DNA-bd_sf"/>
</dbReference>
<evidence type="ECO:0000256" key="6">
    <source>
        <dbReference type="ARBA" id="ARBA00022990"/>
    </source>
</evidence>
<evidence type="ECO:0000256" key="7">
    <source>
        <dbReference type="PROSITE-ProRule" id="PRU00332"/>
    </source>
</evidence>
<keyword evidence="3" id="KW-0963">Cytoplasm</keyword>
<dbReference type="GeneTree" id="ENSGT00940000154409"/>
<dbReference type="Pfam" id="PF05383">
    <property type="entry name" value="La"/>
    <property type="match status" value="1"/>
</dbReference>
<evidence type="ECO:0000313" key="11">
    <source>
        <dbReference type="Proteomes" id="UP000001519"/>
    </source>
</evidence>
<keyword evidence="11" id="KW-1185">Reference proteome</keyword>
<reference evidence="11" key="1">
    <citation type="submission" date="2011-05" db="EMBL/GenBank/DDBJ databases">
        <title>Insights into the evolution of the great apes provided by the gorilla genome.</title>
        <authorList>
            <person name="Scally A."/>
        </authorList>
    </citation>
    <scope>NUCLEOTIDE SEQUENCE [LARGE SCALE GENOMIC DNA]</scope>
</reference>
<reference evidence="10 11" key="2">
    <citation type="journal article" date="2012" name="Nature">
        <title>Insights into hominid evolution from the gorilla genome sequence.</title>
        <authorList>
            <person name="Scally A."/>
            <person name="Dutheil J.Y."/>
            <person name="Hillier L.W."/>
            <person name="Jordan G.E."/>
            <person name="Goodhead I."/>
            <person name="Herrero J."/>
            <person name="Hobolth A."/>
            <person name="Lappalainen T."/>
            <person name="Mailund T."/>
            <person name="Marques-Bonet T."/>
            <person name="McCarthy S."/>
            <person name="Montgomery S.H."/>
            <person name="Schwalie P.C."/>
            <person name="Tang Y.A."/>
            <person name="Ward M.C."/>
            <person name="Xue Y."/>
            <person name="Yngvadottir B."/>
            <person name="Alkan C."/>
            <person name="Andersen L.N."/>
            <person name="Ayub Q."/>
            <person name="Ball E.V."/>
            <person name="Beal K."/>
            <person name="Bradley B.J."/>
            <person name="Chen Y."/>
            <person name="Clee C.M."/>
            <person name="Fitzgerald S."/>
            <person name="Graves T.A."/>
            <person name="Gu Y."/>
            <person name="Heath P."/>
            <person name="Heger A."/>
            <person name="Karakoc E."/>
            <person name="Kolb-Kokocinski A."/>
            <person name="Laird G.K."/>
            <person name="Lunter G."/>
            <person name="Meader S."/>
            <person name="Mort M."/>
            <person name="Mullikin J.C."/>
            <person name="Munch K."/>
            <person name="O'Connor T.D."/>
            <person name="Phillips A.D."/>
            <person name="Prado-Martinez J."/>
            <person name="Rogers A.S."/>
            <person name="Sajjadian S."/>
            <person name="Schmidt D."/>
            <person name="Shaw K."/>
            <person name="Simpson J.T."/>
            <person name="Stenson P.D."/>
            <person name="Turner D.J."/>
            <person name="Vigilant L."/>
            <person name="Vilella A.J."/>
            <person name="Whitener W."/>
            <person name="Zhu B."/>
            <person name="Cooper D.N."/>
            <person name="de Jong P."/>
            <person name="Dermitzakis E.T."/>
            <person name="Eichler E.E."/>
            <person name="Flicek P."/>
            <person name="Goldman N."/>
            <person name="Mundy N.I."/>
            <person name="Ning Z."/>
            <person name="Odom D.T."/>
            <person name="Ponting C.P."/>
            <person name="Quail M.A."/>
            <person name="Ryder O.A."/>
            <person name="Searle S.M."/>
            <person name="Warren W.C."/>
            <person name="Wilson R.K."/>
            <person name="Schierup M.H."/>
            <person name="Rogers J."/>
            <person name="Tyler-Smith C."/>
            <person name="Durbin R."/>
        </authorList>
    </citation>
    <scope>NUCLEOTIDE SEQUENCE [LARGE SCALE GENOMIC DNA]</scope>
</reference>
<keyword evidence="4" id="KW-0597">Phosphoprotein</keyword>
<dbReference type="SMART" id="SM00715">
    <property type="entry name" value="LA"/>
    <property type="match status" value="1"/>
</dbReference>
<dbReference type="InterPro" id="IPR035979">
    <property type="entry name" value="RBD_domain_sf"/>
</dbReference>
<keyword evidence="6" id="KW-0007">Acetylation</keyword>
<dbReference type="FunFam" id="1.10.10.10:FF:000144">
    <property type="entry name" value="la-related protein 4 isoform X2"/>
    <property type="match status" value="1"/>
</dbReference>
<evidence type="ECO:0000256" key="8">
    <source>
        <dbReference type="SAM" id="MobiDB-lite"/>
    </source>
</evidence>